<dbReference type="OrthoDB" id="10535300at2759"/>
<protein>
    <submittedName>
        <fullName evidence="1">Uncharacterized protein</fullName>
    </submittedName>
</protein>
<reference evidence="1 2" key="1">
    <citation type="submission" date="2017-04" db="EMBL/GenBank/DDBJ databases">
        <title>Draft genome sequence of Tuber borchii Vittad., a whitish edible truffle.</title>
        <authorList>
            <consortium name="DOE Joint Genome Institute"/>
            <person name="Murat C."/>
            <person name="Kuo A."/>
            <person name="Barry K.W."/>
            <person name="Clum A."/>
            <person name="Dockter R.B."/>
            <person name="Fauchery L."/>
            <person name="Iotti M."/>
            <person name="Kohler A."/>
            <person name="Labutti K."/>
            <person name="Lindquist E.A."/>
            <person name="Lipzen A."/>
            <person name="Ohm R.A."/>
            <person name="Wang M."/>
            <person name="Grigoriev I.V."/>
            <person name="Zambonelli A."/>
            <person name="Martin F.M."/>
        </authorList>
    </citation>
    <scope>NUCLEOTIDE SEQUENCE [LARGE SCALE GENOMIC DNA]</scope>
    <source>
        <strain evidence="1 2">Tbo3840</strain>
    </source>
</reference>
<dbReference type="AlphaFoldDB" id="A0A2T6ZXX3"/>
<accession>A0A2T6ZXX3</accession>
<organism evidence="1 2">
    <name type="scientific">Tuber borchii</name>
    <name type="common">White truffle</name>
    <dbReference type="NCBI Taxonomy" id="42251"/>
    <lineage>
        <taxon>Eukaryota</taxon>
        <taxon>Fungi</taxon>
        <taxon>Dikarya</taxon>
        <taxon>Ascomycota</taxon>
        <taxon>Pezizomycotina</taxon>
        <taxon>Pezizomycetes</taxon>
        <taxon>Pezizales</taxon>
        <taxon>Tuberaceae</taxon>
        <taxon>Tuber</taxon>
    </lineage>
</organism>
<evidence type="ECO:0000313" key="1">
    <source>
        <dbReference type="EMBL" id="PUU80329.1"/>
    </source>
</evidence>
<keyword evidence="2" id="KW-1185">Reference proteome</keyword>
<name>A0A2T6ZXX3_TUBBO</name>
<sequence length="49" mass="5295">CGFGPYDPEIYVSCIECDAPRSGARHRLAQPTGICDYQSCQNADSANTL</sequence>
<comment type="caution">
    <text evidence="1">The sequence shown here is derived from an EMBL/GenBank/DDBJ whole genome shotgun (WGS) entry which is preliminary data.</text>
</comment>
<feature type="non-terminal residue" evidence="1">
    <location>
        <position position="1"/>
    </location>
</feature>
<dbReference type="EMBL" id="NESQ01000068">
    <property type="protein sequence ID" value="PUU80329.1"/>
    <property type="molecule type" value="Genomic_DNA"/>
</dbReference>
<dbReference type="Proteomes" id="UP000244722">
    <property type="component" value="Unassembled WGS sequence"/>
</dbReference>
<evidence type="ECO:0000313" key="2">
    <source>
        <dbReference type="Proteomes" id="UP000244722"/>
    </source>
</evidence>
<gene>
    <name evidence="1" type="ORF">B9Z19DRAFT_975384</name>
</gene>
<proteinExistence type="predicted"/>